<evidence type="ECO:0000313" key="2">
    <source>
        <dbReference type="Proteomes" id="UP000279089"/>
    </source>
</evidence>
<reference evidence="2" key="1">
    <citation type="submission" date="2018-11" db="EMBL/GenBank/DDBJ databases">
        <title>Chitinophaga lutea sp.nov., isolate from arsenic contaminated soil.</title>
        <authorList>
            <person name="Zong Y."/>
        </authorList>
    </citation>
    <scope>NUCLEOTIDE SEQUENCE [LARGE SCALE GENOMIC DNA]</scope>
    <source>
        <strain evidence="2">YLT18</strain>
    </source>
</reference>
<name>A0A3N4MEW7_9BACT</name>
<accession>A0A3N4MEW7</accession>
<sequence length="272" mass="30475">MKPSVIEFTAHEEQRGSIQPLKRQIERIKPGVKEYKAFGNEQRGSIKFPGILWVLLIFFTACSKDKDAAPTTDTFSTTVKDLEGDTGASMGDGVDGREKRPFHSLLYQFSTGRTRFIKTKDDSLQYLKNTDWDIAFTREYNSYVVINNGTIAGTPGFGGPGTGRMIIMEKPYDQVNEAPADESFTTNGVPGVGWDNGNGYGWYFYSLNNHICVPVKNRTFILKTATGKFAKLALLNIYKGNPPVVTDLFWPAPYLSFKFFVQEDGSRNLKTN</sequence>
<dbReference type="CDD" id="cd12105">
    <property type="entry name" value="HmuY"/>
    <property type="match status" value="1"/>
</dbReference>
<dbReference type="OrthoDB" id="5510929at2"/>
<evidence type="ECO:0000313" key="1">
    <source>
        <dbReference type="EMBL" id="RPD42484.1"/>
    </source>
</evidence>
<dbReference type="RefSeq" id="WP_120515370.1">
    <property type="nucleotide sequence ID" value="NZ_QXZY01000003.1"/>
</dbReference>
<dbReference type="AlphaFoldDB" id="A0A3N4MEW7"/>
<dbReference type="Proteomes" id="UP000279089">
    <property type="component" value="Unassembled WGS sequence"/>
</dbReference>
<dbReference type="InterPro" id="IPR025921">
    <property type="entry name" value="HmuY"/>
</dbReference>
<protein>
    <recommendedName>
        <fullName evidence="3">HmuY protein</fullName>
    </recommendedName>
</protein>
<dbReference type="EMBL" id="RMBX01000002">
    <property type="protein sequence ID" value="RPD42484.1"/>
    <property type="molecule type" value="Genomic_DNA"/>
</dbReference>
<evidence type="ECO:0008006" key="3">
    <source>
        <dbReference type="Google" id="ProtNLM"/>
    </source>
</evidence>
<gene>
    <name evidence="1" type="ORF">EG028_04730</name>
</gene>
<keyword evidence="2" id="KW-1185">Reference proteome</keyword>
<proteinExistence type="predicted"/>
<dbReference type="Pfam" id="PF14064">
    <property type="entry name" value="HmuY"/>
    <property type="match status" value="1"/>
</dbReference>
<organism evidence="1 2">
    <name type="scientific">Chitinophaga barathri</name>
    <dbReference type="NCBI Taxonomy" id="1647451"/>
    <lineage>
        <taxon>Bacteria</taxon>
        <taxon>Pseudomonadati</taxon>
        <taxon>Bacteroidota</taxon>
        <taxon>Chitinophagia</taxon>
        <taxon>Chitinophagales</taxon>
        <taxon>Chitinophagaceae</taxon>
        <taxon>Chitinophaga</taxon>
    </lineage>
</organism>
<comment type="caution">
    <text evidence="1">The sequence shown here is derived from an EMBL/GenBank/DDBJ whole genome shotgun (WGS) entry which is preliminary data.</text>
</comment>